<feature type="region of interest" description="Disordered" evidence="1">
    <location>
        <begin position="33"/>
        <end position="109"/>
    </location>
</feature>
<dbReference type="Proteomes" id="UP000187429">
    <property type="component" value="Unassembled WGS sequence"/>
</dbReference>
<organism evidence="4 5">
    <name type="scientific">Smittium culicis</name>
    <dbReference type="NCBI Taxonomy" id="133412"/>
    <lineage>
        <taxon>Eukaryota</taxon>
        <taxon>Fungi</taxon>
        <taxon>Fungi incertae sedis</taxon>
        <taxon>Zoopagomycota</taxon>
        <taxon>Kickxellomycotina</taxon>
        <taxon>Harpellomycetes</taxon>
        <taxon>Harpellales</taxon>
        <taxon>Legeriomycetaceae</taxon>
        <taxon>Smittium</taxon>
    </lineage>
</organism>
<evidence type="ECO:0000256" key="2">
    <source>
        <dbReference type="SAM" id="Phobius"/>
    </source>
</evidence>
<keyword evidence="2" id="KW-0472">Membrane</keyword>
<feature type="chain" id="PRO_5012481109" evidence="3">
    <location>
        <begin position="18"/>
        <end position="164"/>
    </location>
</feature>
<reference evidence="5" key="1">
    <citation type="submission" date="2017-01" db="EMBL/GenBank/DDBJ databases">
        <authorList>
            <person name="Wang Y."/>
            <person name="White M."/>
            <person name="Kvist S."/>
            <person name="Moncalvo J.-M."/>
        </authorList>
    </citation>
    <scope>NUCLEOTIDE SEQUENCE [LARGE SCALE GENOMIC DNA]</scope>
    <source>
        <strain evidence="5">ID-206-W2</strain>
    </source>
</reference>
<keyword evidence="2" id="KW-1133">Transmembrane helix</keyword>
<dbReference type="AlphaFoldDB" id="A0A1R1YMV9"/>
<evidence type="ECO:0000313" key="5">
    <source>
        <dbReference type="Proteomes" id="UP000187429"/>
    </source>
</evidence>
<keyword evidence="2" id="KW-0812">Transmembrane</keyword>
<feature type="compositionally biased region" description="Polar residues" evidence="1">
    <location>
        <begin position="70"/>
        <end position="97"/>
    </location>
</feature>
<feature type="compositionally biased region" description="Low complexity" evidence="1">
    <location>
        <begin position="98"/>
        <end position="109"/>
    </location>
</feature>
<gene>
    <name evidence="4" type="ORF">AYI69_g2272</name>
</gene>
<protein>
    <submittedName>
        <fullName evidence="4">Uncharacterized protein</fullName>
    </submittedName>
</protein>
<keyword evidence="5" id="KW-1185">Reference proteome</keyword>
<name>A0A1R1YMV9_9FUNG</name>
<feature type="signal peptide" evidence="3">
    <location>
        <begin position="1"/>
        <end position="17"/>
    </location>
</feature>
<evidence type="ECO:0000256" key="3">
    <source>
        <dbReference type="SAM" id="SignalP"/>
    </source>
</evidence>
<evidence type="ECO:0000256" key="1">
    <source>
        <dbReference type="SAM" id="MobiDB-lite"/>
    </source>
</evidence>
<dbReference type="OrthoDB" id="10513203at2759"/>
<dbReference type="EMBL" id="LSSM01000665">
    <property type="protein sequence ID" value="OMJ28251.1"/>
    <property type="molecule type" value="Genomic_DNA"/>
</dbReference>
<sequence>MRAVLFLIFIFSSIVASEKLIANEYKNDLNIKRQDNDSSKADSPTSTSSKNQSSTSSSNAERATASTSSKNNSPTQTPASNNSQNQSDAKDSYTQTRNENQTNSGSNNNVVLINEPTFDLISPSVFFYSGSSTTKSYRFLGITSSSVAVNFSLLICFLVFVSLA</sequence>
<comment type="caution">
    <text evidence="4">The sequence shown here is derived from an EMBL/GenBank/DDBJ whole genome shotgun (WGS) entry which is preliminary data.</text>
</comment>
<feature type="transmembrane region" description="Helical" evidence="2">
    <location>
        <begin position="139"/>
        <end position="163"/>
    </location>
</feature>
<proteinExistence type="predicted"/>
<feature type="compositionally biased region" description="Low complexity" evidence="1">
    <location>
        <begin position="41"/>
        <end position="69"/>
    </location>
</feature>
<accession>A0A1R1YMV9</accession>
<keyword evidence="3" id="KW-0732">Signal</keyword>
<evidence type="ECO:0000313" key="4">
    <source>
        <dbReference type="EMBL" id="OMJ28251.1"/>
    </source>
</evidence>